<dbReference type="EMBL" id="MF768985">
    <property type="protein sequence ID" value="ATU83489.1"/>
    <property type="molecule type" value="Genomic_DNA"/>
</dbReference>
<protein>
    <submittedName>
        <fullName evidence="1">ORF1344</fullName>
    </submittedName>
</protein>
<name>A0A2D3I529_9VIRU</name>
<accession>A0A2D3I529</accession>
<dbReference type="Proteomes" id="UP000267516">
    <property type="component" value="Segment"/>
</dbReference>
<sequence length="178" mass="19596">MPLKKSFLLVSSLCRVEKTCDISALVVSRLARSEGGMSLFSLTVLFSPLLKLFSSKFLVAPLISSTVEDEDGALGSFFTTSLLTNLFFSLPLTHISAPTHLVLSCLENNWTAICSIRFSWSLKNFNDSFSLYTKEHLFFISSSFTASSISLLLATCFTCAPIIAVGTEGVIEHFKTWK</sequence>
<proteinExistence type="predicted"/>
<organism evidence="1">
    <name type="scientific">White spot syndrome virus</name>
    <dbReference type="NCBI Taxonomy" id="342409"/>
    <lineage>
        <taxon>Viruses</taxon>
        <taxon>Viruses incertae sedis</taxon>
        <taxon>Naldaviricetes</taxon>
        <taxon>Nimaviridae</taxon>
        <taxon>Whispovirus</taxon>
    </lineage>
</organism>
<reference evidence="1" key="1">
    <citation type="journal article" date="2018" name="Aquaculture">
        <title>Complete genome sequence of a white spot syndrome virus associated with a disease incursion in Australia.</title>
        <authorList>
            <person name="Oakey J."/>
            <person name="Smith C.S."/>
        </authorList>
    </citation>
    <scope>NUCLEOTIDE SEQUENCE [LARGE SCALE GENOMIC DNA]</scope>
    <source>
        <strain evidence="1">WSSV-AU</strain>
    </source>
</reference>
<evidence type="ECO:0000313" key="1">
    <source>
        <dbReference type="EMBL" id="ATU83489.1"/>
    </source>
</evidence>